<name>A0A3S7JA50_9PROT</name>
<dbReference type="Gene3D" id="1.10.1520.10">
    <property type="entry name" value="Ribonuclease III domain"/>
    <property type="match status" value="1"/>
</dbReference>
<dbReference type="InterPro" id="IPR036389">
    <property type="entry name" value="RNase_III_sf"/>
</dbReference>
<keyword evidence="11 16" id="KW-0255">Endonuclease</keyword>
<keyword evidence="13 16" id="KW-0460">Magnesium</keyword>
<dbReference type="PROSITE" id="PS50137">
    <property type="entry name" value="DS_RBD"/>
    <property type="match status" value="1"/>
</dbReference>
<sequence length="226" mass="25833">MNIKNLEDILGYYFNNKKLLKIALTHRSFGAYHNERLEFMGDSILNFIISFLLFKKFPNLNEGKLSYFRANLVNKNTLLKIANDLKLSNYISLGEGELKSGGMFRSSILADTVEAIIGAIFIDSNFLNTLNIVENKYSSIIKDIDSFDNCKDSKTLLQEYLQKRKKILPNYKIISIYGKAHNQRFEIECSIDQLNIKTKAIGNTRKSAEQEAAKIALANLVKFKKN</sequence>
<keyword evidence="16" id="KW-0699">rRNA-binding</keyword>
<evidence type="ECO:0000256" key="16">
    <source>
        <dbReference type="HAMAP-Rule" id="MF_00104"/>
    </source>
</evidence>
<evidence type="ECO:0000256" key="7">
    <source>
        <dbReference type="ARBA" id="ARBA00022664"/>
    </source>
</evidence>
<dbReference type="Pfam" id="PF14622">
    <property type="entry name" value="Ribonucleas_3_3"/>
    <property type="match status" value="1"/>
</dbReference>
<proteinExistence type="inferred from homology"/>
<comment type="subunit">
    <text evidence="4 16">Homodimer.</text>
</comment>
<evidence type="ECO:0000256" key="8">
    <source>
        <dbReference type="ARBA" id="ARBA00022694"/>
    </source>
</evidence>
<keyword evidence="14 16" id="KW-0694">RNA-binding</keyword>
<dbReference type="Proteomes" id="UP000266796">
    <property type="component" value="Chromosome"/>
</dbReference>
<feature type="active site" evidence="16">
    <location>
        <position position="42"/>
    </location>
</feature>
<dbReference type="NCBIfam" id="TIGR02191">
    <property type="entry name" value="RNaseIII"/>
    <property type="match status" value="1"/>
</dbReference>
<evidence type="ECO:0000259" key="18">
    <source>
        <dbReference type="PROSITE" id="PS50142"/>
    </source>
</evidence>
<keyword evidence="20" id="KW-1185">Reference proteome</keyword>
<dbReference type="SUPFAM" id="SSF69065">
    <property type="entry name" value="RNase III domain-like"/>
    <property type="match status" value="1"/>
</dbReference>
<evidence type="ECO:0000313" key="20">
    <source>
        <dbReference type="Proteomes" id="UP000266796"/>
    </source>
</evidence>
<dbReference type="SMART" id="SM00535">
    <property type="entry name" value="RIBOc"/>
    <property type="match status" value="1"/>
</dbReference>
<dbReference type="SMART" id="SM00358">
    <property type="entry name" value="DSRM"/>
    <property type="match status" value="1"/>
</dbReference>
<dbReference type="PANTHER" id="PTHR14950">
    <property type="entry name" value="DICER-RELATED"/>
    <property type="match status" value="1"/>
</dbReference>
<evidence type="ECO:0000256" key="4">
    <source>
        <dbReference type="ARBA" id="ARBA00011738"/>
    </source>
</evidence>
<dbReference type="CDD" id="cd00593">
    <property type="entry name" value="RIBOc"/>
    <property type="match status" value="1"/>
</dbReference>
<dbReference type="Gene3D" id="3.30.160.20">
    <property type="match status" value="1"/>
</dbReference>
<keyword evidence="8 16" id="KW-0819">tRNA processing</keyword>
<evidence type="ECO:0000256" key="14">
    <source>
        <dbReference type="ARBA" id="ARBA00022884"/>
    </source>
</evidence>
<feature type="binding site" evidence="16">
    <location>
        <position position="38"/>
    </location>
    <ligand>
        <name>Mg(2+)</name>
        <dbReference type="ChEBI" id="CHEBI:18420"/>
    </ligand>
</feature>
<comment type="catalytic activity">
    <reaction evidence="1 16">
        <text>Endonucleolytic cleavage to 5'-phosphomonoester.</text>
        <dbReference type="EC" id="3.1.26.3"/>
    </reaction>
</comment>
<keyword evidence="6 16" id="KW-0698">rRNA processing</keyword>
<evidence type="ECO:0000313" key="19">
    <source>
        <dbReference type="EMBL" id="AWD32552.1"/>
    </source>
</evidence>
<dbReference type="EC" id="3.1.26.3" evidence="16"/>
<organism evidence="19 20">
    <name type="scientific">Candidatus Kinetoplastidibacterium kentomonadis</name>
    <dbReference type="NCBI Taxonomy" id="1576550"/>
    <lineage>
        <taxon>Bacteria</taxon>
        <taxon>Pseudomonadati</taxon>
        <taxon>Pseudomonadota</taxon>
        <taxon>Betaproteobacteria</taxon>
        <taxon>Candidatus Kinetoplastidibacterium</taxon>
    </lineage>
</organism>
<evidence type="ECO:0000259" key="17">
    <source>
        <dbReference type="PROSITE" id="PS50137"/>
    </source>
</evidence>
<keyword evidence="5 16" id="KW-0963">Cytoplasm</keyword>
<evidence type="ECO:0000256" key="5">
    <source>
        <dbReference type="ARBA" id="ARBA00022490"/>
    </source>
</evidence>
<dbReference type="FunFam" id="3.30.160.20:FF:000003">
    <property type="entry name" value="Ribonuclease 3"/>
    <property type="match status" value="1"/>
</dbReference>
<evidence type="ECO:0000256" key="2">
    <source>
        <dbReference type="ARBA" id="ARBA00004496"/>
    </source>
</evidence>
<evidence type="ECO:0000256" key="11">
    <source>
        <dbReference type="ARBA" id="ARBA00022759"/>
    </source>
</evidence>
<dbReference type="PROSITE" id="PS50142">
    <property type="entry name" value="RNASE_3_2"/>
    <property type="match status" value="1"/>
</dbReference>
<dbReference type="OrthoDB" id="9805026at2"/>
<dbReference type="CDD" id="cd10845">
    <property type="entry name" value="DSRM_RNAse_III_family"/>
    <property type="match status" value="1"/>
</dbReference>
<evidence type="ECO:0000256" key="1">
    <source>
        <dbReference type="ARBA" id="ARBA00000109"/>
    </source>
</evidence>
<evidence type="ECO:0000256" key="15">
    <source>
        <dbReference type="ARBA" id="ARBA00049596"/>
    </source>
</evidence>
<protein>
    <recommendedName>
        <fullName evidence="16">Ribonuclease 3</fullName>
        <ecNumber evidence="16">3.1.26.3</ecNumber>
    </recommendedName>
    <alternativeName>
        <fullName evidence="16">Ribonuclease III</fullName>
        <shortName evidence="16">RNase III</shortName>
    </alternativeName>
</protein>
<dbReference type="InterPro" id="IPR011907">
    <property type="entry name" value="RNase_III"/>
</dbReference>
<keyword evidence="7 16" id="KW-0507">mRNA processing</keyword>
<dbReference type="InterPro" id="IPR000999">
    <property type="entry name" value="RNase_III_dom"/>
</dbReference>
<evidence type="ECO:0000256" key="12">
    <source>
        <dbReference type="ARBA" id="ARBA00022801"/>
    </source>
</evidence>
<keyword evidence="9 16" id="KW-0540">Nuclease</keyword>
<reference evidence="19 20" key="1">
    <citation type="journal article" date="2018" name="Parasitology">
        <title>The reduced genome of Candidatus Kinetoplastibacterium sorsogonicusi, the endosymbiont of Kentomonas sorsogonicus (Trypanosomatidae): loss of the haem-synthesis pathway.</title>
        <authorList>
            <person name="Silva F.M."/>
            <person name="Kostygov A.Y."/>
            <person name="Spodareva V.V."/>
            <person name="Butenko A."/>
            <person name="Tossou R."/>
            <person name="Lukes J."/>
            <person name="Yurchenko V."/>
            <person name="Alves J.M.P."/>
        </authorList>
    </citation>
    <scope>NUCLEOTIDE SEQUENCE [LARGE SCALE GENOMIC DNA]</scope>
    <source>
        <strain evidence="19 20">MF-08</strain>
    </source>
</reference>
<feature type="binding site" evidence="16">
    <location>
        <position position="114"/>
    </location>
    <ligand>
        <name>Mg(2+)</name>
        <dbReference type="ChEBI" id="CHEBI:18420"/>
    </ligand>
</feature>
<accession>A0A3S7JA50</accession>
<dbReference type="GO" id="GO:0005737">
    <property type="term" value="C:cytoplasm"/>
    <property type="evidence" value="ECO:0007669"/>
    <property type="project" value="UniProtKB-SubCell"/>
</dbReference>
<gene>
    <name evidence="16 19" type="primary">rnc</name>
    <name evidence="19" type="ORF">CKSOR_00439</name>
</gene>
<keyword evidence="10 16" id="KW-0479">Metal-binding</keyword>
<dbReference type="GO" id="GO:0006364">
    <property type="term" value="P:rRNA processing"/>
    <property type="evidence" value="ECO:0007669"/>
    <property type="project" value="UniProtKB-UniRule"/>
</dbReference>
<feature type="binding site" evidence="16">
    <location>
        <position position="111"/>
    </location>
    <ligand>
        <name>Mg(2+)</name>
        <dbReference type="ChEBI" id="CHEBI:18420"/>
    </ligand>
</feature>
<feature type="domain" description="RNase III" evidence="18">
    <location>
        <begin position="3"/>
        <end position="125"/>
    </location>
</feature>
<evidence type="ECO:0000256" key="3">
    <source>
        <dbReference type="ARBA" id="ARBA00010183"/>
    </source>
</evidence>
<dbReference type="SUPFAM" id="SSF54768">
    <property type="entry name" value="dsRNA-binding domain-like"/>
    <property type="match status" value="1"/>
</dbReference>
<dbReference type="GO" id="GO:0008033">
    <property type="term" value="P:tRNA processing"/>
    <property type="evidence" value="ECO:0007669"/>
    <property type="project" value="UniProtKB-KW"/>
</dbReference>
<dbReference type="PANTHER" id="PTHR14950:SF37">
    <property type="entry name" value="ENDORIBONUCLEASE DICER"/>
    <property type="match status" value="1"/>
</dbReference>
<dbReference type="HAMAP" id="MF_00104">
    <property type="entry name" value="RNase_III"/>
    <property type="match status" value="1"/>
</dbReference>
<comment type="cofactor">
    <cofactor evidence="16">
        <name>Mg(2+)</name>
        <dbReference type="ChEBI" id="CHEBI:18420"/>
    </cofactor>
</comment>
<keyword evidence="12 16" id="KW-0378">Hydrolase</keyword>
<evidence type="ECO:0000256" key="6">
    <source>
        <dbReference type="ARBA" id="ARBA00022552"/>
    </source>
</evidence>
<feature type="active site" evidence="16">
    <location>
        <position position="114"/>
    </location>
</feature>
<evidence type="ECO:0000256" key="10">
    <source>
        <dbReference type="ARBA" id="ARBA00022723"/>
    </source>
</evidence>
<dbReference type="GO" id="GO:0006397">
    <property type="term" value="P:mRNA processing"/>
    <property type="evidence" value="ECO:0007669"/>
    <property type="project" value="UniProtKB-UniRule"/>
</dbReference>
<dbReference type="RefSeq" id="WP_108673958.1">
    <property type="nucleotide sequence ID" value="NZ_CP025628.1"/>
</dbReference>
<comment type="subcellular location">
    <subcellularLocation>
        <location evidence="2 16">Cytoplasm</location>
    </subcellularLocation>
</comment>
<dbReference type="GO" id="GO:0042802">
    <property type="term" value="F:identical protein binding"/>
    <property type="evidence" value="ECO:0007669"/>
    <property type="project" value="UniProtKB-ARBA"/>
</dbReference>
<comment type="function">
    <text evidence="15 16">Digests double-stranded RNA. Involved in the processing of primary rRNA transcript to yield the immediate precursors to the large and small rRNAs (23S and 16S). Processes some mRNAs, and tRNAs when they are encoded in the rRNA operon. Processes pre-crRNA and tracrRNA of type II CRISPR loci if present in the organism.</text>
</comment>
<dbReference type="InterPro" id="IPR014720">
    <property type="entry name" value="dsRBD_dom"/>
</dbReference>
<evidence type="ECO:0000256" key="9">
    <source>
        <dbReference type="ARBA" id="ARBA00022722"/>
    </source>
</evidence>
<dbReference type="EMBL" id="CP025628">
    <property type="protein sequence ID" value="AWD32552.1"/>
    <property type="molecule type" value="Genomic_DNA"/>
</dbReference>
<dbReference type="GO" id="GO:0004525">
    <property type="term" value="F:ribonuclease III activity"/>
    <property type="evidence" value="ECO:0007669"/>
    <property type="project" value="UniProtKB-UniRule"/>
</dbReference>
<dbReference type="Pfam" id="PF00035">
    <property type="entry name" value="dsrm"/>
    <property type="match status" value="1"/>
</dbReference>
<dbReference type="AlphaFoldDB" id="A0A3S7JA50"/>
<comment type="similarity">
    <text evidence="3">Belongs to the ribonuclease III family.</text>
</comment>
<feature type="domain" description="DRBM" evidence="17">
    <location>
        <begin position="152"/>
        <end position="222"/>
    </location>
</feature>
<dbReference type="GO" id="GO:0019843">
    <property type="term" value="F:rRNA binding"/>
    <property type="evidence" value="ECO:0007669"/>
    <property type="project" value="UniProtKB-KW"/>
</dbReference>
<dbReference type="KEGG" id="kso:CKSOR_00439"/>
<dbReference type="FunFam" id="1.10.1520.10:FF:000001">
    <property type="entry name" value="Ribonuclease 3"/>
    <property type="match status" value="1"/>
</dbReference>
<dbReference type="GO" id="GO:0046872">
    <property type="term" value="F:metal ion binding"/>
    <property type="evidence" value="ECO:0007669"/>
    <property type="project" value="UniProtKB-KW"/>
</dbReference>
<evidence type="ECO:0000256" key="13">
    <source>
        <dbReference type="ARBA" id="ARBA00022842"/>
    </source>
</evidence>